<dbReference type="InterPro" id="IPR036291">
    <property type="entry name" value="NAD(P)-bd_dom_sf"/>
</dbReference>
<organism evidence="5 6">
    <name type="scientific">Geodia barretti</name>
    <name type="common">Barrett's horny sponge</name>
    <dbReference type="NCBI Taxonomy" id="519541"/>
    <lineage>
        <taxon>Eukaryota</taxon>
        <taxon>Metazoa</taxon>
        <taxon>Porifera</taxon>
        <taxon>Demospongiae</taxon>
        <taxon>Heteroscleromorpha</taxon>
        <taxon>Tetractinellida</taxon>
        <taxon>Astrophorina</taxon>
        <taxon>Geodiidae</taxon>
        <taxon>Geodia</taxon>
    </lineage>
</organism>
<evidence type="ECO:0000259" key="4">
    <source>
        <dbReference type="Pfam" id="PF22725"/>
    </source>
</evidence>
<dbReference type="PANTHER" id="PTHR43818:SF11">
    <property type="entry name" value="BCDNA.GH03377"/>
    <property type="match status" value="1"/>
</dbReference>
<dbReference type="PANTHER" id="PTHR43818">
    <property type="entry name" value="BCDNA.GH03377"/>
    <property type="match status" value="1"/>
</dbReference>
<proteinExistence type="inferred from homology"/>
<keyword evidence="6" id="KW-1185">Reference proteome</keyword>
<sequence length="387" mass="42577">MGMKQTVGIGIIGMGWMGMTHARAYHQICDRFHDSPLQPRLIICADDVVERTTEAKTRFGFERTTTDYRHVIEDANVQVVNIAAPNSMHLEIVEAATSAGKHVFCEKPVGRNPAETKAIYAAAQRAGVLTCVGYNYRWAPVVQYARQLISEGKLGTLTHYRGRFFAGYASHPRAVLSWRFQKEIAGLGTLGDLLSHVIDMAHFIVGGIDSVVSQQETFIPERPAATAGTGTHFTLGADGEMDAVTNEDYVGALVRFGNGARGTLEACRIITGPKCEMAFEVHGTNGALRWNFEQMNELEVYLPTEDGYPDGYTRVLSGPSHPFHNYFNPGPGVGLGYDDLKTIEIHQFLQAIHTGKQGNPSFREAAAVADVQTAIQTSWEEDRWISV</sequence>
<protein>
    <submittedName>
        <fullName evidence="5">Uncharacterized oxidoreductase sll0816</fullName>
    </submittedName>
</protein>
<dbReference type="Gene3D" id="3.30.360.10">
    <property type="entry name" value="Dihydrodipicolinate Reductase, domain 2"/>
    <property type="match status" value="1"/>
</dbReference>
<dbReference type="GO" id="GO:0016491">
    <property type="term" value="F:oxidoreductase activity"/>
    <property type="evidence" value="ECO:0007669"/>
    <property type="project" value="UniProtKB-KW"/>
</dbReference>
<name>A0AA35T1N7_GEOBA</name>
<dbReference type="InterPro" id="IPR050463">
    <property type="entry name" value="Gfo/Idh/MocA_oxidrdct_glycsds"/>
</dbReference>
<feature type="domain" description="Gfo/Idh/MocA-like oxidoreductase N-terminal" evidence="3">
    <location>
        <begin position="8"/>
        <end position="134"/>
    </location>
</feature>
<dbReference type="AlphaFoldDB" id="A0AA35T1N7"/>
<evidence type="ECO:0000259" key="3">
    <source>
        <dbReference type="Pfam" id="PF01408"/>
    </source>
</evidence>
<dbReference type="SUPFAM" id="SSF55347">
    <property type="entry name" value="Glyceraldehyde-3-phosphate dehydrogenase-like, C-terminal domain"/>
    <property type="match status" value="1"/>
</dbReference>
<evidence type="ECO:0000313" key="5">
    <source>
        <dbReference type="EMBL" id="CAI8039497.1"/>
    </source>
</evidence>
<dbReference type="InterPro" id="IPR055170">
    <property type="entry name" value="GFO_IDH_MocA-like_dom"/>
</dbReference>
<comment type="similarity">
    <text evidence="1">Belongs to the Gfo/Idh/MocA family.</text>
</comment>
<dbReference type="Pfam" id="PF01408">
    <property type="entry name" value="GFO_IDH_MocA"/>
    <property type="match status" value="1"/>
</dbReference>
<dbReference type="Gene3D" id="3.40.50.720">
    <property type="entry name" value="NAD(P)-binding Rossmann-like Domain"/>
    <property type="match status" value="1"/>
</dbReference>
<dbReference type="InterPro" id="IPR000683">
    <property type="entry name" value="Gfo/Idh/MocA-like_OxRdtase_N"/>
</dbReference>
<evidence type="ECO:0000256" key="1">
    <source>
        <dbReference type="ARBA" id="ARBA00010928"/>
    </source>
</evidence>
<evidence type="ECO:0000256" key="2">
    <source>
        <dbReference type="ARBA" id="ARBA00023002"/>
    </source>
</evidence>
<dbReference type="EMBL" id="CASHTH010003044">
    <property type="protein sequence ID" value="CAI8039497.1"/>
    <property type="molecule type" value="Genomic_DNA"/>
</dbReference>
<dbReference type="GO" id="GO:0000166">
    <property type="term" value="F:nucleotide binding"/>
    <property type="evidence" value="ECO:0007669"/>
    <property type="project" value="InterPro"/>
</dbReference>
<feature type="domain" description="GFO/IDH/MocA-like oxidoreductase" evidence="4">
    <location>
        <begin position="142"/>
        <end position="289"/>
    </location>
</feature>
<dbReference type="Proteomes" id="UP001174909">
    <property type="component" value="Unassembled WGS sequence"/>
</dbReference>
<keyword evidence="2" id="KW-0560">Oxidoreductase</keyword>
<reference evidence="5" key="1">
    <citation type="submission" date="2023-03" db="EMBL/GenBank/DDBJ databases">
        <authorList>
            <person name="Steffen K."/>
            <person name="Cardenas P."/>
        </authorList>
    </citation>
    <scope>NUCLEOTIDE SEQUENCE</scope>
</reference>
<evidence type="ECO:0000313" key="6">
    <source>
        <dbReference type="Proteomes" id="UP001174909"/>
    </source>
</evidence>
<accession>A0AA35T1N7</accession>
<gene>
    <name evidence="5" type="ORF">GBAR_LOCUS21966</name>
</gene>
<comment type="caution">
    <text evidence="5">The sequence shown here is derived from an EMBL/GenBank/DDBJ whole genome shotgun (WGS) entry which is preliminary data.</text>
</comment>
<dbReference type="Pfam" id="PF22725">
    <property type="entry name" value="GFO_IDH_MocA_C3"/>
    <property type="match status" value="1"/>
</dbReference>
<dbReference type="SUPFAM" id="SSF51735">
    <property type="entry name" value="NAD(P)-binding Rossmann-fold domains"/>
    <property type="match status" value="1"/>
</dbReference>